<evidence type="ECO:0000313" key="2">
    <source>
        <dbReference type="Proteomes" id="UP001473302"/>
    </source>
</evidence>
<keyword evidence="2" id="KW-1185">Reference proteome</keyword>
<dbReference type="Proteomes" id="UP001473302">
    <property type="component" value="Unassembled WGS sequence"/>
</dbReference>
<organism evidence="1 2">
    <name type="scientific">Mucor flavus</name>
    <dbReference type="NCBI Taxonomy" id="439312"/>
    <lineage>
        <taxon>Eukaryota</taxon>
        <taxon>Fungi</taxon>
        <taxon>Fungi incertae sedis</taxon>
        <taxon>Mucoromycota</taxon>
        <taxon>Mucoromycotina</taxon>
        <taxon>Mucoromycetes</taxon>
        <taxon>Mucorales</taxon>
        <taxon>Mucorineae</taxon>
        <taxon>Mucoraceae</taxon>
        <taxon>Mucor</taxon>
    </lineage>
</organism>
<gene>
    <name evidence="1" type="ORF">MFLAVUS_010524</name>
</gene>
<accession>A0ABP9ZD33</accession>
<proteinExistence type="predicted"/>
<name>A0ABP9ZD33_9FUNG</name>
<dbReference type="EMBL" id="BAABUK010000037">
    <property type="protein sequence ID" value="GAA5816989.1"/>
    <property type="molecule type" value="Genomic_DNA"/>
</dbReference>
<comment type="caution">
    <text evidence="1">The sequence shown here is derived from an EMBL/GenBank/DDBJ whole genome shotgun (WGS) entry which is preliminary data.</text>
</comment>
<reference evidence="1 2" key="1">
    <citation type="submission" date="2024-04" db="EMBL/GenBank/DDBJ databases">
        <title>genome sequences of Mucor flavus KT1a and Helicostylum pulchrum KT1b strains isolated from the surface of a dry-aged beef.</title>
        <authorList>
            <person name="Toyotome T."/>
            <person name="Hosono M."/>
            <person name="Torimaru M."/>
            <person name="Fukuda K."/>
            <person name="Mikami N."/>
        </authorList>
    </citation>
    <scope>NUCLEOTIDE SEQUENCE [LARGE SCALE GENOMIC DNA]</scope>
    <source>
        <strain evidence="1 2">KT1a</strain>
    </source>
</reference>
<evidence type="ECO:0000313" key="1">
    <source>
        <dbReference type="EMBL" id="GAA5816989.1"/>
    </source>
</evidence>
<sequence length="196" mass="21667">MIDQKMKPEVGPTTMNFVPSNKTSIYLDANSVKKYITNIAEGDDYKLPIDMDPTNHIRQLGSKFCHISTFCLARCFSDFTASSNLQPYTIYTFVNSNSKESNDAVLGSKIMIIIADAVHTQPLNPQIKKGDFAKLVAEKKKTVSIHLSLESIINLFGNDLETLNIIGNTNLAIVLRNVADCTTASLKNGNEADYKN</sequence>
<protein>
    <submittedName>
        <fullName evidence="1">Uncharacterized protein</fullName>
    </submittedName>
</protein>